<comment type="caution">
    <text evidence="1">The sequence shown here is derived from an EMBL/GenBank/DDBJ whole genome shotgun (WGS) entry which is preliminary data.</text>
</comment>
<evidence type="ECO:0000313" key="2">
    <source>
        <dbReference type="Proteomes" id="UP001057452"/>
    </source>
</evidence>
<sequence length="221" mass="24560">PGYDLTFRYHVEYAKKGTSDWTTANETAASHRFLKVTGLEAGTSYVLRVRAVNAAGVGMASMASDPVTAQAVEGSQEVSCVVDEKSGDIVLSFESCELNEGSQFVWKKDYKEVTDFSKGIVIKTEGSHTMGVSSSHTITTEELTKMLALSYENQTPSYYYNVYDLCPYVHFFSPLVIPLSLKLAYKILERGRMRFWLQAEGISSNVTYKFFANNKELSGAD</sequence>
<proteinExistence type="predicted"/>
<organism evidence="1 2">
    <name type="scientific">Chaenocephalus aceratus</name>
    <name type="common">Blackfin icefish</name>
    <name type="synonym">Chaenichthys aceratus</name>
    <dbReference type="NCBI Taxonomy" id="36190"/>
    <lineage>
        <taxon>Eukaryota</taxon>
        <taxon>Metazoa</taxon>
        <taxon>Chordata</taxon>
        <taxon>Craniata</taxon>
        <taxon>Vertebrata</taxon>
        <taxon>Euteleostomi</taxon>
        <taxon>Actinopterygii</taxon>
        <taxon>Neopterygii</taxon>
        <taxon>Teleostei</taxon>
        <taxon>Neoteleostei</taxon>
        <taxon>Acanthomorphata</taxon>
        <taxon>Eupercaria</taxon>
        <taxon>Perciformes</taxon>
        <taxon>Notothenioidei</taxon>
        <taxon>Channichthyidae</taxon>
        <taxon>Chaenocephalus</taxon>
    </lineage>
</organism>
<reference evidence="1" key="1">
    <citation type="submission" date="2022-05" db="EMBL/GenBank/DDBJ databases">
        <title>Chromosome-level genome of Chaenocephalus aceratus.</title>
        <authorList>
            <person name="Park H."/>
        </authorList>
    </citation>
    <scope>NUCLEOTIDE SEQUENCE</scope>
    <source>
        <strain evidence="1">KU_202001</strain>
    </source>
</reference>
<dbReference type="EMBL" id="CM043787">
    <property type="protein sequence ID" value="KAI4830413.1"/>
    <property type="molecule type" value="Genomic_DNA"/>
</dbReference>
<keyword evidence="2" id="KW-1185">Reference proteome</keyword>
<dbReference type="Proteomes" id="UP001057452">
    <property type="component" value="Chromosome 3"/>
</dbReference>
<gene>
    <name evidence="1" type="ORF">KUCAC02_002043</name>
</gene>
<name>A0ACB9XTT3_CHAAC</name>
<accession>A0ACB9XTT3</accession>
<feature type="non-terminal residue" evidence="1">
    <location>
        <position position="1"/>
    </location>
</feature>
<protein>
    <submittedName>
        <fullName evidence="1">Uncharacterized protein</fullName>
    </submittedName>
</protein>
<evidence type="ECO:0000313" key="1">
    <source>
        <dbReference type="EMBL" id="KAI4830413.1"/>
    </source>
</evidence>